<evidence type="ECO:0000313" key="3">
    <source>
        <dbReference type="Proteomes" id="UP000322234"/>
    </source>
</evidence>
<accession>A0A6B0SB26</accession>
<proteinExistence type="predicted"/>
<sequence>MTLLALEGDAVGESSAIQGTGEPLPHRLPAILEKIDGLHTGSQTPTRYLIQVALDRQGRKPSRRFCDSVAAGLTSAPGGGCTRAPLGPAGCKGGVLCSRCLPAHRLRGRWGGEGRSAQAGRRRGSCGRDRAEVVSGPAPKPKVSAALEGGVGSGALHEKYKYY</sequence>
<evidence type="ECO:0000256" key="1">
    <source>
        <dbReference type="SAM" id="MobiDB-lite"/>
    </source>
</evidence>
<dbReference type="Proteomes" id="UP000322234">
    <property type="component" value="Unassembled WGS sequence"/>
</dbReference>
<protein>
    <submittedName>
        <fullName evidence="2">Uncharacterized protein</fullName>
    </submittedName>
</protein>
<dbReference type="EMBL" id="VBQZ03016294">
    <property type="protein sequence ID" value="MXR00130.1"/>
    <property type="molecule type" value="Genomic_DNA"/>
</dbReference>
<name>A0A6B0SB26_9CETA</name>
<reference evidence="2" key="1">
    <citation type="submission" date="2019-10" db="EMBL/GenBank/DDBJ databases">
        <title>The sequence and de novo assembly of the wild yak genome.</title>
        <authorList>
            <person name="Liu Y."/>
        </authorList>
    </citation>
    <scope>NUCLEOTIDE SEQUENCE [LARGE SCALE GENOMIC DNA]</scope>
    <source>
        <strain evidence="2">WY2019</strain>
    </source>
</reference>
<dbReference type="AlphaFoldDB" id="A0A6B0SB26"/>
<evidence type="ECO:0000313" key="2">
    <source>
        <dbReference type="EMBL" id="MXR00130.1"/>
    </source>
</evidence>
<gene>
    <name evidence="2" type="ORF">E5288_WYG018312</name>
</gene>
<feature type="region of interest" description="Disordered" evidence="1">
    <location>
        <begin position="112"/>
        <end position="141"/>
    </location>
</feature>
<comment type="caution">
    <text evidence="2">The sequence shown here is derived from an EMBL/GenBank/DDBJ whole genome shotgun (WGS) entry which is preliminary data.</text>
</comment>
<organism evidence="2 3">
    <name type="scientific">Bos mutus</name>
    <name type="common">wild yak</name>
    <dbReference type="NCBI Taxonomy" id="72004"/>
    <lineage>
        <taxon>Eukaryota</taxon>
        <taxon>Metazoa</taxon>
        <taxon>Chordata</taxon>
        <taxon>Craniata</taxon>
        <taxon>Vertebrata</taxon>
        <taxon>Euteleostomi</taxon>
        <taxon>Mammalia</taxon>
        <taxon>Eutheria</taxon>
        <taxon>Laurasiatheria</taxon>
        <taxon>Artiodactyla</taxon>
        <taxon>Ruminantia</taxon>
        <taxon>Pecora</taxon>
        <taxon>Bovidae</taxon>
        <taxon>Bovinae</taxon>
        <taxon>Bos</taxon>
    </lineage>
</organism>
<keyword evidence="3" id="KW-1185">Reference proteome</keyword>